<evidence type="ECO:0000313" key="2">
    <source>
        <dbReference type="EMBL" id="SJM34017.1"/>
    </source>
</evidence>
<evidence type="ECO:0000256" key="1">
    <source>
        <dbReference type="SAM" id="SignalP"/>
    </source>
</evidence>
<evidence type="ECO:0000313" key="3">
    <source>
        <dbReference type="Proteomes" id="UP000245698"/>
    </source>
</evidence>
<accession>A0A2P9ASE5</accession>
<dbReference type="EMBL" id="FUIG01000046">
    <property type="protein sequence ID" value="SJM34017.1"/>
    <property type="molecule type" value="Genomic_DNA"/>
</dbReference>
<name>A0A2P9ASE5_9HYPH</name>
<dbReference type="Proteomes" id="UP000245698">
    <property type="component" value="Unassembled WGS sequence"/>
</dbReference>
<gene>
    <name evidence="2" type="ORF">BQ8482_380200</name>
</gene>
<feature type="signal peptide" evidence="1">
    <location>
        <begin position="1"/>
        <end position="23"/>
    </location>
</feature>
<protein>
    <submittedName>
        <fullName evidence="2">Uncharacterized protein</fullName>
    </submittedName>
</protein>
<feature type="chain" id="PRO_5015200967" evidence="1">
    <location>
        <begin position="24"/>
        <end position="209"/>
    </location>
</feature>
<organism evidence="2 3">
    <name type="scientific">Mesorhizobium delmotii</name>
    <dbReference type="NCBI Taxonomy" id="1631247"/>
    <lineage>
        <taxon>Bacteria</taxon>
        <taxon>Pseudomonadati</taxon>
        <taxon>Pseudomonadota</taxon>
        <taxon>Alphaproteobacteria</taxon>
        <taxon>Hyphomicrobiales</taxon>
        <taxon>Phyllobacteriaceae</taxon>
        <taxon>Mesorhizobium</taxon>
    </lineage>
</organism>
<keyword evidence="1" id="KW-0732">Signal</keyword>
<proteinExistence type="predicted"/>
<keyword evidence="3" id="KW-1185">Reference proteome</keyword>
<dbReference type="AlphaFoldDB" id="A0A2P9ASE5"/>
<sequence length="209" mass="22853">MKRVLAIGLIVATLATGGGWAHAAEPMTGKMAKFNVAGRIEAVKVAYEEGGDTCDYGRFAIEEAARLKPLADTSEEKRAWNLGVNDALAAMDAGDLSFCEQLYIDAGNWSMLKEVAASKDQLRVIMLSAASRTTTATGTMRRGPTRTQRRIRHLHVTISADLQAIRPRALSPSFRTRKKRTRHATTVIRSAQPISRSIALSSRSSPRSW</sequence>
<reference evidence="3" key="1">
    <citation type="submission" date="2016-12" db="EMBL/GenBank/DDBJ databases">
        <authorList>
            <person name="Brunel B."/>
        </authorList>
    </citation>
    <scope>NUCLEOTIDE SEQUENCE [LARGE SCALE GENOMIC DNA]</scope>
</reference>